<comment type="cofactor">
    <cofactor evidence="5">
        <name>Mg(2+)</name>
        <dbReference type="ChEBI" id="CHEBI:18420"/>
    </cofactor>
</comment>
<dbReference type="InterPro" id="IPR022907">
    <property type="entry name" value="VapC_family"/>
</dbReference>
<dbReference type="GO" id="GO:0004540">
    <property type="term" value="F:RNA nuclease activity"/>
    <property type="evidence" value="ECO:0007669"/>
    <property type="project" value="InterPro"/>
</dbReference>
<evidence type="ECO:0000313" key="8">
    <source>
        <dbReference type="Proteomes" id="UP000215595"/>
    </source>
</evidence>
<dbReference type="Gene3D" id="3.40.50.1010">
    <property type="entry name" value="5'-nuclease"/>
    <property type="match status" value="1"/>
</dbReference>
<dbReference type="InterPro" id="IPR052919">
    <property type="entry name" value="TA_system_RNase"/>
</dbReference>
<keyword evidence="4 5" id="KW-0378">Hydrolase</keyword>
<dbReference type="GO" id="GO:0000287">
    <property type="term" value="F:magnesium ion binding"/>
    <property type="evidence" value="ECO:0007669"/>
    <property type="project" value="UniProtKB-UniRule"/>
</dbReference>
<keyword evidence="3 5" id="KW-0479">Metal-binding</keyword>
<keyword evidence="2 5" id="KW-0540">Nuclease</keyword>
<dbReference type="PANTHER" id="PTHR36173:SF1">
    <property type="entry name" value="RIBONUCLEASE VAPC22"/>
    <property type="match status" value="1"/>
</dbReference>
<accession>A0A258FMB7</accession>
<proteinExistence type="inferred from homology"/>
<feature type="domain" description="PIN" evidence="6">
    <location>
        <begin position="5"/>
        <end position="122"/>
    </location>
</feature>
<dbReference type="EC" id="3.1.-.-" evidence="5"/>
<dbReference type="HAMAP" id="MF_00265">
    <property type="entry name" value="VapC_Nob1"/>
    <property type="match status" value="1"/>
</dbReference>
<dbReference type="InterPro" id="IPR002716">
    <property type="entry name" value="PIN_dom"/>
</dbReference>
<protein>
    <recommendedName>
        <fullName evidence="5">Ribonuclease VapC</fullName>
        <shortName evidence="5">RNase VapC</shortName>
        <ecNumber evidence="5">3.1.-.-</ecNumber>
    </recommendedName>
    <alternativeName>
        <fullName evidence="5">Toxin VapC</fullName>
    </alternativeName>
</protein>
<dbReference type="EMBL" id="NCEB01000014">
    <property type="protein sequence ID" value="OYX33730.1"/>
    <property type="molecule type" value="Genomic_DNA"/>
</dbReference>
<evidence type="ECO:0000256" key="2">
    <source>
        <dbReference type="ARBA" id="ARBA00022722"/>
    </source>
</evidence>
<comment type="caution">
    <text evidence="7">The sequence shown here is derived from an EMBL/GenBank/DDBJ whole genome shotgun (WGS) entry which is preliminary data.</text>
</comment>
<dbReference type="Proteomes" id="UP000215595">
    <property type="component" value="Unassembled WGS sequence"/>
</dbReference>
<dbReference type="AlphaFoldDB" id="A0A258FMB7"/>
<dbReference type="CDD" id="cd09872">
    <property type="entry name" value="PIN_Sll0205-like"/>
    <property type="match status" value="1"/>
</dbReference>
<name>A0A258FMB7_9CAUL</name>
<dbReference type="Pfam" id="PF01850">
    <property type="entry name" value="PIN"/>
    <property type="match status" value="1"/>
</dbReference>
<dbReference type="InterPro" id="IPR041705">
    <property type="entry name" value="PIN_Sll0205"/>
</dbReference>
<feature type="binding site" evidence="5">
    <location>
        <position position="7"/>
    </location>
    <ligand>
        <name>Mg(2+)</name>
        <dbReference type="ChEBI" id="CHEBI:18420"/>
    </ligand>
</feature>
<dbReference type="PANTHER" id="PTHR36173">
    <property type="entry name" value="RIBONUCLEASE VAPC16-RELATED"/>
    <property type="match status" value="1"/>
</dbReference>
<keyword evidence="5" id="KW-0460">Magnesium</keyword>
<comment type="similarity">
    <text evidence="5">Belongs to the PINc/VapC protein family.</text>
</comment>
<comment type="function">
    <text evidence="5">Toxic component of a toxin-antitoxin (TA) system. An RNase.</text>
</comment>
<evidence type="ECO:0000256" key="3">
    <source>
        <dbReference type="ARBA" id="ARBA00022723"/>
    </source>
</evidence>
<evidence type="ECO:0000256" key="5">
    <source>
        <dbReference type="HAMAP-Rule" id="MF_00265"/>
    </source>
</evidence>
<evidence type="ECO:0000313" key="7">
    <source>
        <dbReference type="EMBL" id="OYX33730.1"/>
    </source>
</evidence>
<feature type="binding site" evidence="5">
    <location>
        <position position="101"/>
    </location>
    <ligand>
        <name>Mg(2+)</name>
        <dbReference type="ChEBI" id="CHEBI:18420"/>
    </ligand>
</feature>
<dbReference type="GO" id="GO:0016787">
    <property type="term" value="F:hydrolase activity"/>
    <property type="evidence" value="ECO:0007669"/>
    <property type="project" value="UniProtKB-KW"/>
</dbReference>
<organism evidence="7 8">
    <name type="scientific">Brevundimonas subvibrioides</name>
    <dbReference type="NCBI Taxonomy" id="74313"/>
    <lineage>
        <taxon>Bacteria</taxon>
        <taxon>Pseudomonadati</taxon>
        <taxon>Pseudomonadota</taxon>
        <taxon>Alphaproteobacteria</taxon>
        <taxon>Caulobacterales</taxon>
        <taxon>Caulobacteraceae</taxon>
        <taxon>Brevundimonas</taxon>
    </lineage>
</organism>
<dbReference type="InterPro" id="IPR029060">
    <property type="entry name" value="PIN-like_dom_sf"/>
</dbReference>
<evidence type="ECO:0000256" key="1">
    <source>
        <dbReference type="ARBA" id="ARBA00022649"/>
    </source>
</evidence>
<keyword evidence="1 5" id="KW-1277">Toxin-antitoxin system</keyword>
<keyword evidence="5" id="KW-0800">Toxin</keyword>
<dbReference type="SUPFAM" id="SSF88723">
    <property type="entry name" value="PIN domain-like"/>
    <property type="match status" value="1"/>
</dbReference>
<gene>
    <name evidence="5" type="primary">vapC</name>
    <name evidence="7" type="ORF">B7Z01_08230</name>
</gene>
<evidence type="ECO:0000256" key="4">
    <source>
        <dbReference type="ARBA" id="ARBA00022801"/>
    </source>
</evidence>
<reference evidence="7 8" key="1">
    <citation type="submission" date="2017-03" db="EMBL/GenBank/DDBJ databases">
        <title>Lifting the veil on microbial sulfur biogeochemistry in mining wastewaters.</title>
        <authorList>
            <person name="Kantor R.S."/>
            <person name="Colenbrander Nelson T."/>
            <person name="Marshall S."/>
            <person name="Bennett D."/>
            <person name="Apte S."/>
            <person name="Camacho D."/>
            <person name="Thomas B.C."/>
            <person name="Warren L.A."/>
            <person name="Banfield J.F."/>
        </authorList>
    </citation>
    <scope>NUCLEOTIDE SEQUENCE [LARGE SCALE GENOMIC DNA]</scope>
    <source>
        <strain evidence="7">32-69-9</strain>
    </source>
</reference>
<sequence>MTHLLLDTCAAIWLADDAPFAADARTAVETAASNHALWISPFSAWEMAVLIRKKRMPQTISAIEWFDRLARRRDIRVATADAEILVESQSLPGGFHNDPADRFIVATARRLNAAVVTRDKPILNYAAFGHVRVLPC</sequence>
<evidence type="ECO:0000259" key="6">
    <source>
        <dbReference type="Pfam" id="PF01850"/>
    </source>
</evidence>
<dbReference type="GO" id="GO:0090729">
    <property type="term" value="F:toxin activity"/>
    <property type="evidence" value="ECO:0007669"/>
    <property type="project" value="UniProtKB-KW"/>
</dbReference>